<dbReference type="OrthoDB" id="7410413at2"/>
<dbReference type="EMBL" id="WTYR01000001">
    <property type="protein sequence ID" value="MXP10034.1"/>
    <property type="molecule type" value="Genomic_DNA"/>
</dbReference>
<feature type="transmembrane region" description="Helical" evidence="1">
    <location>
        <begin position="105"/>
        <end position="123"/>
    </location>
</feature>
<dbReference type="Proteomes" id="UP000429229">
    <property type="component" value="Unassembled WGS sequence"/>
</dbReference>
<keyword evidence="1" id="KW-1133">Transmembrane helix</keyword>
<keyword evidence="3" id="KW-1185">Reference proteome</keyword>
<protein>
    <submittedName>
        <fullName evidence="2">MerC family mercury resistance protein</fullName>
    </submittedName>
</protein>
<evidence type="ECO:0000313" key="3">
    <source>
        <dbReference type="Proteomes" id="UP000429229"/>
    </source>
</evidence>
<gene>
    <name evidence="2" type="ORF">GRI68_07555</name>
</gene>
<accession>A0A6I4U3U7</accession>
<dbReference type="GO" id="GO:0016020">
    <property type="term" value="C:membrane"/>
    <property type="evidence" value="ECO:0007669"/>
    <property type="project" value="InterPro"/>
</dbReference>
<organism evidence="2 3">
    <name type="scientific">Alteriqipengyuania halimionae</name>
    <dbReference type="NCBI Taxonomy" id="1926630"/>
    <lineage>
        <taxon>Bacteria</taxon>
        <taxon>Pseudomonadati</taxon>
        <taxon>Pseudomonadota</taxon>
        <taxon>Alphaproteobacteria</taxon>
        <taxon>Sphingomonadales</taxon>
        <taxon>Erythrobacteraceae</taxon>
        <taxon>Alteriqipengyuania</taxon>
    </lineage>
</organism>
<feature type="transmembrane region" description="Helical" evidence="1">
    <location>
        <begin position="79"/>
        <end position="99"/>
    </location>
</feature>
<dbReference type="Pfam" id="PF03203">
    <property type="entry name" value="MerC"/>
    <property type="match status" value="1"/>
</dbReference>
<keyword evidence="1" id="KW-0812">Transmembrane</keyword>
<dbReference type="InterPro" id="IPR004891">
    <property type="entry name" value="Mercury-R_MerC"/>
</dbReference>
<feature type="transmembrane region" description="Helical" evidence="1">
    <location>
        <begin position="54"/>
        <end position="72"/>
    </location>
</feature>
<feature type="transmembrane region" description="Helical" evidence="1">
    <location>
        <begin position="12"/>
        <end position="42"/>
    </location>
</feature>
<evidence type="ECO:0000256" key="1">
    <source>
        <dbReference type="SAM" id="Phobius"/>
    </source>
</evidence>
<evidence type="ECO:0000313" key="2">
    <source>
        <dbReference type="EMBL" id="MXP10034.1"/>
    </source>
</evidence>
<name>A0A6I4U3U7_9SPHN</name>
<dbReference type="RefSeq" id="WP_160616685.1">
    <property type="nucleotide sequence ID" value="NZ_WTYR01000001.1"/>
</dbReference>
<dbReference type="GO" id="GO:0015097">
    <property type="term" value="F:mercury ion transmembrane transporter activity"/>
    <property type="evidence" value="ECO:0007669"/>
    <property type="project" value="InterPro"/>
</dbReference>
<proteinExistence type="predicted"/>
<comment type="caution">
    <text evidence="2">The sequence shown here is derived from an EMBL/GenBank/DDBJ whole genome shotgun (WGS) entry which is preliminary data.</text>
</comment>
<dbReference type="AlphaFoldDB" id="A0A6I4U3U7"/>
<keyword evidence="1" id="KW-0472">Membrane</keyword>
<sequence>MHISSRTTVPAYDWVGIVLSTVCLIHCLLVPVLVAIAPFVGVTFLTQAWLENEWFHLAMLVPVFLVSGVVLGRRARRNALIGWLAALGLGAMLAGVSLGNELAEQLLTGGGAVLLVSAHIVNLRSHKPIKHTRPSIK</sequence>
<reference evidence="2 3" key="1">
    <citation type="submission" date="2019-12" db="EMBL/GenBank/DDBJ databases">
        <title>Genomic-based taxomic classification of the family Erythrobacteraceae.</title>
        <authorList>
            <person name="Xu L."/>
        </authorList>
    </citation>
    <scope>NUCLEOTIDE SEQUENCE [LARGE SCALE GENOMIC DNA]</scope>
    <source>
        <strain evidence="2 3">LMG 29519</strain>
    </source>
</reference>